<feature type="transmembrane region" description="Helical" evidence="1">
    <location>
        <begin position="31"/>
        <end position="51"/>
    </location>
</feature>
<keyword evidence="3" id="KW-1185">Reference proteome</keyword>
<evidence type="ECO:0000313" key="3">
    <source>
        <dbReference type="Proteomes" id="UP000321926"/>
    </source>
</evidence>
<dbReference type="Proteomes" id="UP000321926">
    <property type="component" value="Unassembled WGS sequence"/>
</dbReference>
<feature type="transmembrane region" description="Helical" evidence="1">
    <location>
        <begin position="149"/>
        <end position="171"/>
    </location>
</feature>
<feature type="transmembrane region" description="Helical" evidence="1">
    <location>
        <begin position="6"/>
        <end position="24"/>
    </location>
</feature>
<feature type="transmembrane region" description="Helical" evidence="1">
    <location>
        <begin position="57"/>
        <end position="78"/>
    </location>
</feature>
<keyword evidence="1" id="KW-0812">Transmembrane</keyword>
<accession>A0A5C8J8N1</accession>
<keyword evidence="1" id="KW-1133">Transmembrane helix</keyword>
<evidence type="ECO:0000256" key="1">
    <source>
        <dbReference type="SAM" id="Phobius"/>
    </source>
</evidence>
<reference evidence="2 3" key="1">
    <citation type="submission" date="2019-08" db="EMBL/GenBank/DDBJ databases">
        <authorList>
            <person name="Shi S."/>
        </authorList>
    </citation>
    <scope>NUCLEOTIDE SEQUENCE [LARGE SCALE GENOMIC DNA]</scope>
    <source>
        <strain evidence="2 3">GY10130</strain>
    </source>
</reference>
<dbReference type="AlphaFoldDB" id="A0A5C8J8N1"/>
<keyword evidence="1" id="KW-0472">Membrane</keyword>
<proteinExistence type="predicted"/>
<protein>
    <submittedName>
        <fullName evidence="2">Uncharacterized protein</fullName>
    </submittedName>
</protein>
<evidence type="ECO:0000313" key="2">
    <source>
        <dbReference type="EMBL" id="TXK33748.1"/>
    </source>
</evidence>
<sequence length="219" mass="25753">MWEMYLHFFCLLLPLCLWLSRFRLLPGSLRVLGVALTLTLVLEAYAAYLALQLTRNLYIYHLLIPLQYILLTLVYYFTLRQRTNRRLLLLSLPLYLVLVSWLTVRFQGTGEYNSMARSFKNVLLSCWCLLYYRETYLGLYPRDLLREPMFWVTTGLLLYSLGSFFVDGLMNRLLLRSYQQAHTAYYLSVFLGYALHLFFLVAFLLVGKPVGTGHQPDEN</sequence>
<feature type="transmembrane region" description="Helical" evidence="1">
    <location>
        <begin position="183"/>
        <end position="206"/>
    </location>
</feature>
<feature type="transmembrane region" description="Helical" evidence="1">
    <location>
        <begin position="87"/>
        <end position="104"/>
    </location>
</feature>
<dbReference type="EMBL" id="VRTY01000090">
    <property type="protein sequence ID" value="TXK33748.1"/>
    <property type="molecule type" value="Genomic_DNA"/>
</dbReference>
<gene>
    <name evidence="2" type="ORF">FVR03_18770</name>
</gene>
<comment type="caution">
    <text evidence="2">The sequence shown here is derived from an EMBL/GenBank/DDBJ whole genome shotgun (WGS) entry which is preliminary data.</text>
</comment>
<dbReference type="RefSeq" id="WP_187270223.1">
    <property type="nucleotide sequence ID" value="NZ_VRTY01000090.1"/>
</dbReference>
<name>A0A5C8J8N1_9BACT</name>
<organism evidence="2 3">
    <name type="scientific">Pontibacter qinzhouensis</name>
    <dbReference type="NCBI Taxonomy" id="2603253"/>
    <lineage>
        <taxon>Bacteria</taxon>
        <taxon>Pseudomonadati</taxon>
        <taxon>Bacteroidota</taxon>
        <taxon>Cytophagia</taxon>
        <taxon>Cytophagales</taxon>
        <taxon>Hymenobacteraceae</taxon>
        <taxon>Pontibacter</taxon>
    </lineage>
</organism>